<keyword evidence="2" id="KW-1185">Reference proteome</keyword>
<reference evidence="2" key="1">
    <citation type="journal article" date="2019" name="Int. J. Syst. Evol. Microbiol.">
        <title>The Global Catalogue of Microorganisms (GCM) 10K type strain sequencing project: providing services to taxonomists for standard genome sequencing and annotation.</title>
        <authorList>
            <consortium name="The Broad Institute Genomics Platform"/>
            <consortium name="The Broad Institute Genome Sequencing Center for Infectious Disease"/>
            <person name="Wu L."/>
            <person name="Ma J."/>
        </authorList>
    </citation>
    <scope>NUCLEOTIDE SEQUENCE [LARGE SCALE GENOMIC DNA]</scope>
    <source>
        <strain evidence="2">JCM 17130</strain>
    </source>
</reference>
<sequence length="66" mass="7479">MSEQETPEYYYDLTSGQVVEGKQRGATNRMGPYSTAEEAARAMARAAERNEAWAEDEQSWREDEGS</sequence>
<gene>
    <name evidence="1" type="ORF">ACFSE6_14420</name>
</gene>
<organism evidence="1 2">
    <name type="scientific">Georgenia deserti</name>
    <dbReference type="NCBI Taxonomy" id="2093781"/>
    <lineage>
        <taxon>Bacteria</taxon>
        <taxon>Bacillati</taxon>
        <taxon>Actinomycetota</taxon>
        <taxon>Actinomycetes</taxon>
        <taxon>Micrococcales</taxon>
        <taxon>Bogoriellaceae</taxon>
        <taxon>Georgenia</taxon>
    </lineage>
</organism>
<proteinExistence type="predicted"/>
<evidence type="ECO:0000313" key="2">
    <source>
        <dbReference type="Proteomes" id="UP001597277"/>
    </source>
</evidence>
<protein>
    <submittedName>
        <fullName evidence="1">SPOR domain-containing protein</fullName>
    </submittedName>
</protein>
<comment type="caution">
    <text evidence="1">The sequence shown here is derived from an EMBL/GenBank/DDBJ whole genome shotgun (WGS) entry which is preliminary data.</text>
</comment>
<dbReference type="Proteomes" id="UP001597277">
    <property type="component" value="Unassembled WGS sequence"/>
</dbReference>
<dbReference type="EMBL" id="JBHUEE010000008">
    <property type="protein sequence ID" value="MFD1719037.1"/>
    <property type="molecule type" value="Genomic_DNA"/>
</dbReference>
<accession>A0ABW4L946</accession>
<dbReference type="RefSeq" id="WP_388008530.1">
    <property type="nucleotide sequence ID" value="NZ_JBHUEE010000008.1"/>
</dbReference>
<evidence type="ECO:0000313" key="1">
    <source>
        <dbReference type="EMBL" id="MFD1719037.1"/>
    </source>
</evidence>
<name>A0ABW4L946_9MICO</name>